<evidence type="ECO:0000313" key="2">
    <source>
        <dbReference type="Proteomes" id="UP000077266"/>
    </source>
</evidence>
<dbReference type="OrthoDB" id="10667353at2759"/>
<proteinExistence type="predicted"/>
<dbReference type="InParanoid" id="A0A165BAF8"/>
<name>A0A165BAF8_EXIGL</name>
<accession>A0A165BAF8</accession>
<gene>
    <name evidence="1" type="ORF">EXIGLDRAFT_845790</name>
</gene>
<dbReference type="AlphaFoldDB" id="A0A165BAF8"/>
<evidence type="ECO:0008006" key="3">
    <source>
        <dbReference type="Google" id="ProtNLM"/>
    </source>
</evidence>
<evidence type="ECO:0000313" key="1">
    <source>
        <dbReference type="EMBL" id="KZV80190.1"/>
    </source>
</evidence>
<protein>
    <recommendedName>
        <fullName evidence="3">F-box domain-containing protein</fullName>
    </recommendedName>
</protein>
<organism evidence="1 2">
    <name type="scientific">Exidia glandulosa HHB12029</name>
    <dbReference type="NCBI Taxonomy" id="1314781"/>
    <lineage>
        <taxon>Eukaryota</taxon>
        <taxon>Fungi</taxon>
        <taxon>Dikarya</taxon>
        <taxon>Basidiomycota</taxon>
        <taxon>Agaricomycotina</taxon>
        <taxon>Agaricomycetes</taxon>
        <taxon>Auriculariales</taxon>
        <taxon>Exidiaceae</taxon>
        <taxon>Exidia</taxon>
    </lineage>
</organism>
<dbReference type="Proteomes" id="UP000077266">
    <property type="component" value="Unassembled WGS sequence"/>
</dbReference>
<sequence length="445" mass="49883">MWPDQDGFSYINYSVGPVSLHASSLFVEALCMPAPSLSSLEIIMPTCIAFEDHTEDHIAPVLSDDTLGGTPALLRSCHLSGLRLRSIMPPLTTLTSFDYQPDPTLVSPWNILSILRKMPCLETLGICLRLQDPEAIDPLIYVYPRAWHQCLNRVALVASGSSWTDHRPEDFVKLVTLFRHVCANPDVTIAVDLRDYGPRLDYEQLWWPRRLVEQPLQPVEIEATYKLTIFRDERLAVLCCHKRDWVTAETATFSTLVRLVIGEFRWPEIAALSGNIPRLVSLSIILRTYDARPMVTYLSREEPNLFMSAALQPALDCPSLQHVELAGDAERDHYCGLPCVLSLTDVCHFVQTGLRFASPRLRTLVLSGVSATTDPDPVAAFIAFQQLADDVSIREEASHDIRRLNALGEDRHLGRVWAPSHIFATGEVANSRASDRFHGLGRHLT</sequence>
<dbReference type="EMBL" id="KV426511">
    <property type="protein sequence ID" value="KZV80190.1"/>
    <property type="molecule type" value="Genomic_DNA"/>
</dbReference>
<keyword evidence="2" id="KW-1185">Reference proteome</keyword>
<reference evidence="1 2" key="1">
    <citation type="journal article" date="2016" name="Mol. Biol. Evol.">
        <title>Comparative Genomics of Early-Diverging Mushroom-Forming Fungi Provides Insights into the Origins of Lignocellulose Decay Capabilities.</title>
        <authorList>
            <person name="Nagy L.G."/>
            <person name="Riley R."/>
            <person name="Tritt A."/>
            <person name="Adam C."/>
            <person name="Daum C."/>
            <person name="Floudas D."/>
            <person name="Sun H."/>
            <person name="Yadav J.S."/>
            <person name="Pangilinan J."/>
            <person name="Larsson K.H."/>
            <person name="Matsuura K."/>
            <person name="Barry K."/>
            <person name="Labutti K."/>
            <person name="Kuo R."/>
            <person name="Ohm R.A."/>
            <person name="Bhattacharya S.S."/>
            <person name="Shirouzu T."/>
            <person name="Yoshinaga Y."/>
            <person name="Martin F.M."/>
            <person name="Grigoriev I.V."/>
            <person name="Hibbett D.S."/>
        </authorList>
    </citation>
    <scope>NUCLEOTIDE SEQUENCE [LARGE SCALE GENOMIC DNA]</scope>
    <source>
        <strain evidence="1 2">HHB12029</strain>
    </source>
</reference>